<dbReference type="PANTHER" id="PTHR42807">
    <property type="entry name" value="GLUTARYL-COA DEHYDROGENASE, MITOCHONDRIAL"/>
    <property type="match status" value="1"/>
</dbReference>
<dbReference type="eggNOG" id="COG1960">
    <property type="taxonomic scope" value="Bacteria"/>
</dbReference>
<dbReference type="InterPro" id="IPR006089">
    <property type="entry name" value="Acyl-CoA_DH_CS"/>
</dbReference>
<dbReference type="GO" id="GO:0033539">
    <property type="term" value="P:fatty acid beta-oxidation using acyl-CoA dehydrogenase"/>
    <property type="evidence" value="ECO:0007669"/>
    <property type="project" value="TreeGrafter"/>
</dbReference>
<dbReference type="InterPro" id="IPR013786">
    <property type="entry name" value="AcylCoA_DH/ox_N"/>
</dbReference>
<dbReference type="InterPro" id="IPR037069">
    <property type="entry name" value="AcylCoA_DH/ox_N_sf"/>
</dbReference>
<dbReference type="AlphaFoldDB" id="A0A086XZ79"/>
<evidence type="ECO:0000256" key="9">
    <source>
        <dbReference type="ARBA" id="ARBA00039033"/>
    </source>
</evidence>
<evidence type="ECO:0000313" key="15">
    <source>
        <dbReference type="EMBL" id="KFI27329.1"/>
    </source>
</evidence>
<evidence type="ECO:0000313" key="16">
    <source>
        <dbReference type="Proteomes" id="UP000028826"/>
    </source>
</evidence>
<evidence type="ECO:0000259" key="12">
    <source>
        <dbReference type="Pfam" id="PF00441"/>
    </source>
</evidence>
<comment type="caution">
    <text evidence="15">The sequence shown here is derived from an EMBL/GenBank/DDBJ whole genome shotgun (WGS) entry which is preliminary data.</text>
</comment>
<dbReference type="InterPro" id="IPR036250">
    <property type="entry name" value="AcylCo_DH-like_C"/>
</dbReference>
<dbReference type="Gene3D" id="1.10.540.10">
    <property type="entry name" value="Acyl-CoA dehydrogenase/oxidase, N-terminal domain"/>
    <property type="match status" value="1"/>
</dbReference>
<dbReference type="PROSITE" id="PS00072">
    <property type="entry name" value="ACYL_COA_DH_1"/>
    <property type="match status" value="1"/>
</dbReference>
<evidence type="ECO:0000256" key="11">
    <source>
        <dbReference type="RuleBase" id="RU362125"/>
    </source>
</evidence>
<dbReference type="EMBL" id="JGYG01000011">
    <property type="protein sequence ID" value="KFI27329.1"/>
    <property type="molecule type" value="Genomic_DNA"/>
</dbReference>
<dbReference type="FunFam" id="1.20.140.10:FF:000006">
    <property type="entry name" value="Glutaryl-CoA dehydrogenase, mitochondrial"/>
    <property type="match status" value="1"/>
</dbReference>
<gene>
    <name evidence="15" type="ORF">CN97_01065</name>
</gene>
<dbReference type="Pfam" id="PF02771">
    <property type="entry name" value="Acyl-CoA_dh_N"/>
    <property type="match status" value="1"/>
</dbReference>
<keyword evidence="4 11" id="KW-0274">FAD</keyword>
<keyword evidence="6 11" id="KW-0560">Oxidoreductase</keyword>
<accession>A0A086XZ79</accession>
<dbReference type="Pfam" id="PF02770">
    <property type="entry name" value="Acyl-CoA_dh_M"/>
    <property type="match status" value="1"/>
</dbReference>
<evidence type="ECO:0000256" key="8">
    <source>
        <dbReference type="ARBA" id="ARBA00037927"/>
    </source>
</evidence>
<dbReference type="GO" id="GO:0046949">
    <property type="term" value="P:fatty-acyl-CoA biosynthetic process"/>
    <property type="evidence" value="ECO:0007669"/>
    <property type="project" value="TreeGrafter"/>
</dbReference>
<dbReference type="FunFam" id="1.10.540.10:FF:000003">
    <property type="entry name" value="glutaryl-CoA dehydrogenase, mitochondrial"/>
    <property type="match status" value="1"/>
</dbReference>
<dbReference type="SUPFAM" id="SSF56645">
    <property type="entry name" value="Acyl-CoA dehydrogenase NM domain-like"/>
    <property type="match status" value="1"/>
</dbReference>
<keyword evidence="5" id="KW-0809">Transit peptide</keyword>
<protein>
    <recommendedName>
        <fullName evidence="9">glutaryl-CoA dehydrogenase (ETF)</fullName>
        <ecNumber evidence="9">1.3.8.6</ecNumber>
    </recommendedName>
</protein>
<evidence type="ECO:0000256" key="5">
    <source>
        <dbReference type="ARBA" id="ARBA00022946"/>
    </source>
</evidence>
<dbReference type="GO" id="GO:0004361">
    <property type="term" value="F:glutaryl-CoA dehydrogenase activity"/>
    <property type="evidence" value="ECO:0007669"/>
    <property type="project" value="UniProtKB-EC"/>
</dbReference>
<feature type="domain" description="Acyl-CoA dehydrogenase/oxidase N-terminal" evidence="14">
    <location>
        <begin position="33"/>
        <end position="145"/>
    </location>
</feature>
<dbReference type="EC" id="1.3.8.6" evidence="9"/>
<dbReference type="PANTHER" id="PTHR42807:SF1">
    <property type="entry name" value="GLUTARYL-COA DEHYDROGENASE, MITOCHONDRIAL"/>
    <property type="match status" value="1"/>
</dbReference>
<keyword evidence="3 11" id="KW-0285">Flavoprotein</keyword>
<comment type="similarity">
    <text evidence="2 11">Belongs to the acyl-CoA dehydrogenase family.</text>
</comment>
<dbReference type="GO" id="GO:0000062">
    <property type="term" value="F:fatty-acyl-CoA binding"/>
    <property type="evidence" value="ECO:0007669"/>
    <property type="project" value="TreeGrafter"/>
</dbReference>
<dbReference type="InterPro" id="IPR009100">
    <property type="entry name" value="AcylCoA_DH/oxidase_NM_dom_sf"/>
</dbReference>
<dbReference type="InterPro" id="IPR006091">
    <property type="entry name" value="Acyl-CoA_Oxase/DH_mid-dom"/>
</dbReference>
<dbReference type="GO" id="GO:0050660">
    <property type="term" value="F:flavin adenine dinucleotide binding"/>
    <property type="evidence" value="ECO:0007669"/>
    <property type="project" value="InterPro"/>
</dbReference>
<comment type="catalytic activity">
    <reaction evidence="10">
        <text>glutaryl-CoA + oxidized [electron-transfer flavoprotein] + 2 H(+) = (2E)-butenoyl-CoA + reduced [electron-transfer flavoprotein] + CO2</text>
        <dbReference type="Rhea" id="RHEA:13389"/>
        <dbReference type="Rhea" id="RHEA-COMP:10685"/>
        <dbReference type="Rhea" id="RHEA-COMP:10686"/>
        <dbReference type="ChEBI" id="CHEBI:15378"/>
        <dbReference type="ChEBI" id="CHEBI:16526"/>
        <dbReference type="ChEBI" id="CHEBI:57332"/>
        <dbReference type="ChEBI" id="CHEBI:57378"/>
        <dbReference type="ChEBI" id="CHEBI:57692"/>
        <dbReference type="ChEBI" id="CHEBI:58307"/>
        <dbReference type="EC" id="1.3.8.6"/>
    </reaction>
</comment>
<dbReference type="FunFam" id="2.40.110.10:FF:000008">
    <property type="entry name" value="Glutaryl-CoA dehydrogenase, mitochondrial"/>
    <property type="match status" value="1"/>
</dbReference>
<evidence type="ECO:0000256" key="7">
    <source>
        <dbReference type="ARBA" id="ARBA00037899"/>
    </source>
</evidence>
<dbReference type="CDD" id="cd01151">
    <property type="entry name" value="GCD"/>
    <property type="match status" value="1"/>
</dbReference>
<dbReference type="InterPro" id="IPR009075">
    <property type="entry name" value="AcylCo_DH/oxidase_C"/>
</dbReference>
<comment type="pathway">
    <text evidence="7">Amino-acid metabolism; lysine degradation.</text>
</comment>
<dbReference type="SUPFAM" id="SSF47203">
    <property type="entry name" value="Acyl-CoA dehydrogenase C-terminal domain-like"/>
    <property type="match status" value="1"/>
</dbReference>
<proteinExistence type="inferred from homology"/>
<dbReference type="InterPro" id="IPR046373">
    <property type="entry name" value="Acyl-CoA_Oxase/DH_mid-dom_sf"/>
</dbReference>
<evidence type="ECO:0000256" key="2">
    <source>
        <dbReference type="ARBA" id="ARBA00009347"/>
    </source>
</evidence>
<dbReference type="Proteomes" id="UP000028826">
    <property type="component" value="Unassembled WGS sequence"/>
</dbReference>
<evidence type="ECO:0000256" key="6">
    <source>
        <dbReference type="ARBA" id="ARBA00023002"/>
    </source>
</evidence>
<feature type="domain" description="Acyl-CoA oxidase/dehydrogenase middle" evidence="13">
    <location>
        <begin position="149"/>
        <end position="242"/>
    </location>
</feature>
<comment type="pathway">
    <text evidence="8">Amino-acid metabolism; tryptophan metabolism.</text>
</comment>
<evidence type="ECO:0000256" key="1">
    <source>
        <dbReference type="ARBA" id="ARBA00001974"/>
    </source>
</evidence>
<reference evidence="15 16" key="1">
    <citation type="submission" date="2014-03" db="EMBL/GenBank/DDBJ databases">
        <title>Genome of Haematobacter massiliensis CCUG 47968.</title>
        <authorList>
            <person name="Wang D."/>
            <person name="Wang G."/>
        </authorList>
    </citation>
    <scope>NUCLEOTIDE SEQUENCE [LARGE SCALE GENOMIC DNA]</scope>
    <source>
        <strain evidence="15 16">CCUG 47968</strain>
    </source>
</reference>
<evidence type="ECO:0000259" key="13">
    <source>
        <dbReference type="Pfam" id="PF02770"/>
    </source>
</evidence>
<evidence type="ECO:0000256" key="4">
    <source>
        <dbReference type="ARBA" id="ARBA00022827"/>
    </source>
</evidence>
<dbReference type="Gene3D" id="1.20.140.10">
    <property type="entry name" value="Butyryl-CoA Dehydrogenase, subunit A, domain 3"/>
    <property type="match status" value="1"/>
</dbReference>
<comment type="cofactor">
    <cofactor evidence="1 11">
        <name>FAD</name>
        <dbReference type="ChEBI" id="CHEBI:57692"/>
    </cofactor>
</comment>
<sequence>MNDMQKPKLKAKDAPDLTSFTWDDPFRLETQLTEEERMLRDAAHAFAQDRLMPRVQKAFAEEHTDPAIFREMGEAGLLGVTIPEEYGGLGAGYVSYGLVAREVERVDSGYRSMMSVQSSLVMYPIYAYGSEEQRKKYLPKLSSGEWIGCFGLTEPDAGSDPGGMKTRAIKTDSGYRLIGSKMWISNSPIADVFVVWAKSEAHGGKIRGFVLEKGMKGLSAPKIQGKLSLRASITGEIVMDNVEVGEDALLPNVEGLKGPFGCLNRARYGISWGALGAAEFCWHAARQYGLDRKQFGKPLAQTQLFQLKLANMMTEISLGLQASLRVGRLMDEAAAAPEMISIIKRNNCGKALDIARMARDMHGGNGISEEFHVIRHMVNLETVNTYEGTHDVHALILGRAQTGLQAFF</sequence>
<dbReference type="STRING" id="195105.CN97_01065"/>
<keyword evidence="16" id="KW-1185">Reference proteome</keyword>
<dbReference type="PROSITE" id="PS00073">
    <property type="entry name" value="ACYL_COA_DH_2"/>
    <property type="match status" value="1"/>
</dbReference>
<evidence type="ECO:0000259" key="14">
    <source>
        <dbReference type="Pfam" id="PF02771"/>
    </source>
</evidence>
<dbReference type="InterPro" id="IPR052033">
    <property type="entry name" value="Glutaryl-CoA_DH_mitochondrial"/>
</dbReference>
<feature type="domain" description="Acyl-CoA dehydrogenase/oxidase C-terminal" evidence="12">
    <location>
        <begin position="261"/>
        <end position="400"/>
    </location>
</feature>
<evidence type="ECO:0000256" key="10">
    <source>
        <dbReference type="ARBA" id="ARBA00049493"/>
    </source>
</evidence>
<dbReference type="OrthoDB" id="9775090at2"/>
<name>A0A086XZ79_9RHOB</name>
<evidence type="ECO:0000256" key="3">
    <source>
        <dbReference type="ARBA" id="ARBA00022630"/>
    </source>
</evidence>
<dbReference type="Pfam" id="PF00441">
    <property type="entry name" value="Acyl-CoA_dh_1"/>
    <property type="match status" value="1"/>
</dbReference>
<dbReference type="Gene3D" id="2.40.110.10">
    <property type="entry name" value="Butyryl-CoA Dehydrogenase, subunit A, domain 2"/>
    <property type="match status" value="1"/>
</dbReference>
<organism evidence="15 16">
    <name type="scientific">Haematobacter massiliensis</name>
    <dbReference type="NCBI Taxonomy" id="195105"/>
    <lineage>
        <taxon>Bacteria</taxon>
        <taxon>Pseudomonadati</taxon>
        <taxon>Pseudomonadota</taxon>
        <taxon>Alphaproteobacteria</taxon>
        <taxon>Rhodobacterales</taxon>
        <taxon>Paracoccaceae</taxon>
        <taxon>Haematobacter</taxon>
    </lineage>
</organism>